<dbReference type="InterPro" id="IPR001584">
    <property type="entry name" value="Integrase_cat-core"/>
</dbReference>
<dbReference type="InterPro" id="IPR057670">
    <property type="entry name" value="SH3_retrovirus"/>
</dbReference>
<gene>
    <name evidence="2" type="ORF">Tci_168757</name>
</gene>
<dbReference type="InterPro" id="IPR012337">
    <property type="entry name" value="RNaseH-like_sf"/>
</dbReference>
<dbReference type="InterPro" id="IPR036397">
    <property type="entry name" value="RNaseH_sf"/>
</dbReference>
<proteinExistence type="predicted"/>
<accession>A0A699GRE0</accession>
<dbReference type="PANTHER" id="PTHR42648:SF31">
    <property type="entry name" value="RNA-DIRECTED DNA POLYMERASE"/>
    <property type="match status" value="1"/>
</dbReference>
<evidence type="ECO:0000313" key="2">
    <source>
        <dbReference type="EMBL" id="GEV96780.1"/>
    </source>
</evidence>
<dbReference type="PROSITE" id="PS50994">
    <property type="entry name" value="INTEGRASE"/>
    <property type="match status" value="1"/>
</dbReference>
<sequence>QSAKEFFQPKTTSNCSTSLWETMFIRYGYSGTRENISGIDPRVIEGTVTQTVITHNVAYQVDDLDAYDSDYNDFSTAKAVLMANLSSYGSDVLSEIRPMLYDGSVIAKENNVISIADSEKTLMHEEENINTSVHVNSFVAMNDSVNYVEMCNKCLELEVELIKQHNMVDKDEYNRLSKSFSKLEQHRISVELAMQLNKEIFQKNDISVNQTEPTFDHLNNLKAKDKNNRKTHIYYLRHTMKQATILREIVKQAKSQNSLDSISYSVCKYVKLIQEFLGYVRDTCPDIHKPSEKLVDVTPINKKKIVSFKTNSVKKAKMKEELKPTGKVFTKIGYNWRPIGRTFILVRNTCPLTRITTMNKVPLRESVPLEVVTQESVVTKVYIRRPKIEYAGQEDCTDNEIEFVNQTLHSYYESVGISHETLVAQSPKQHGVVKRQNHTLVKATRTIKPDLSYLHVFSALCYPNNNSEYLGKLQAKANIGIFNGYAPKKKAYRIYNRRIRKIMKTIHVDFDELMVMASEQHDVFQVPVAVAPRAAELAYSPVSTSIDQDALSKNVIRDPSRSVSTRKQLQTDATWCYFDAFLTSVEPKSFKQAMIKPSWIDAMQEEINEFERLQV</sequence>
<feature type="domain" description="Integrase catalytic" evidence="1">
    <location>
        <begin position="397"/>
        <end position="495"/>
    </location>
</feature>
<dbReference type="SUPFAM" id="SSF53098">
    <property type="entry name" value="Ribonuclease H-like"/>
    <property type="match status" value="1"/>
</dbReference>
<organism evidence="2">
    <name type="scientific">Tanacetum cinerariifolium</name>
    <name type="common">Dalmatian daisy</name>
    <name type="synonym">Chrysanthemum cinerariifolium</name>
    <dbReference type="NCBI Taxonomy" id="118510"/>
    <lineage>
        <taxon>Eukaryota</taxon>
        <taxon>Viridiplantae</taxon>
        <taxon>Streptophyta</taxon>
        <taxon>Embryophyta</taxon>
        <taxon>Tracheophyta</taxon>
        <taxon>Spermatophyta</taxon>
        <taxon>Magnoliopsida</taxon>
        <taxon>eudicotyledons</taxon>
        <taxon>Gunneridae</taxon>
        <taxon>Pentapetalae</taxon>
        <taxon>asterids</taxon>
        <taxon>campanulids</taxon>
        <taxon>Asterales</taxon>
        <taxon>Asteraceae</taxon>
        <taxon>Asteroideae</taxon>
        <taxon>Anthemideae</taxon>
        <taxon>Anthemidinae</taxon>
        <taxon>Tanacetum</taxon>
    </lineage>
</organism>
<dbReference type="InterPro" id="IPR039537">
    <property type="entry name" value="Retrotran_Ty1/copia-like"/>
</dbReference>
<dbReference type="PANTHER" id="PTHR42648">
    <property type="entry name" value="TRANSPOSASE, PUTATIVE-RELATED"/>
    <property type="match status" value="1"/>
</dbReference>
<comment type="caution">
    <text evidence="2">The sequence shown here is derived from an EMBL/GenBank/DDBJ whole genome shotgun (WGS) entry which is preliminary data.</text>
</comment>
<dbReference type="EMBL" id="BKCJ010040394">
    <property type="protein sequence ID" value="GEV96780.1"/>
    <property type="molecule type" value="Genomic_DNA"/>
</dbReference>
<dbReference type="GO" id="GO:0015074">
    <property type="term" value="P:DNA integration"/>
    <property type="evidence" value="ECO:0007669"/>
    <property type="project" value="InterPro"/>
</dbReference>
<dbReference type="Pfam" id="PF25597">
    <property type="entry name" value="SH3_retrovirus"/>
    <property type="match status" value="1"/>
</dbReference>
<dbReference type="AlphaFoldDB" id="A0A699GRE0"/>
<protein>
    <submittedName>
        <fullName evidence="2">Retrovirus-related Pol polyprotein from transposon TNT 1-94</fullName>
    </submittedName>
</protein>
<evidence type="ECO:0000259" key="1">
    <source>
        <dbReference type="PROSITE" id="PS50994"/>
    </source>
</evidence>
<dbReference type="Gene3D" id="3.30.420.10">
    <property type="entry name" value="Ribonuclease H-like superfamily/Ribonuclease H"/>
    <property type="match status" value="1"/>
</dbReference>
<feature type="non-terminal residue" evidence="2">
    <location>
        <position position="1"/>
    </location>
</feature>
<reference evidence="2" key="1">
    <citation type="journal article" date="2019" name="Sci. Rep.">
        <title>Draft genome of Tanacetum cinerariifolium, the natural source of mosquito coil.</title>
        <authorList>
            <person name="Yamashiro T."/>
            <person name="Shiraishi A."/>
            <person name="Satake H."/>
            <person name="Nakayama K."/>
        </authorList>
    </citation>
    <scope>NUCLEOTIDE SEQUENCE</scope>
</reference>
<dbReference type="GO" id="GO:0003676">
    <property type="term" value="F:nucleic acid binding"/>
    <property type="evidence" value="ECO:0007669"/>
    <property type="project" value="InterPro"/>
</dbReference>
<name>A0A699GRE0_TANCI</name>